<dbReference type="Gene3D" id="1.25.40.10">
    <property type="entry name" value="Tetratricopeptide repeat domain"/>
    <property type="match status" value="1"/>
</dbReference>
<dbReference type="InterPro" id="IPR019734">
    <property type="entry name" value="TPR_rpt"/>
</dbReference>
<evidence type="ECO:0000256" key="1">
    <source>
        <dbReference type="PROSITE-ProRule" id="PRU00339"/>
    </source>
</evidence>
<evidence type="ECO:0000313" key="2">
    <source>
        <dbReference type="EMBL" id="STO57695.1"/>
    </source>
</evidence>
<protein>
    <submittedName>
        <fullName evidence="2">Uncharacterized protein conserved in bacteria</fullName>
    </submittedName>
</protein>
<dbReference type="PROSITE" id="PS50005">
    <property type="entry name" value="TPR"/>
    <property type="match status" value="1"/>
</dbReference>
<gene>
    <name evidence="2" type="ORF">NCTC11645_02088</name>
</gene>
<proteinExistence type="predicted"/>
<dbReference type="PROSITE" id="PS51257">
    <property type="entry name" value="PROKAR_LIPOPROTEIN"/>
    <property type="match status" value="1"/>
</dbReference>
<accession>A0A377HPR0</accession>
<keyword evidence="1" id="KW-0802">TPR repeat</keyword>
<dbReference type="AlphaFoldDB" id="A0A377HPR0"/>
<name>A0A377HPR0_GRIHO</name>
<evidence type="ECO:0000313" key="3">
    <source>
        <dbReference type="Proteomes" id="UP000254512"/>
    </source>
</evidence>
<dbReference type="SUPFAM" id="SSF48452">
    <property type="entry name" value="TPR-like"/>
    <property type="match status" value="1"/>
</dbReference>
<dbReference type="InterPro" id="IPR011990">
    <property type="entry name" value="TPR-like_helical_dom_sf"/>
</dbReference>
<organism evidence="2 3">
    <name type="scientific">Grimontia hollisae</name>
    <name type="common">Vibrio hollisae</name>
    <dbReference type="NCBI Taxonomy" id="673"/>
    <lineage>
        <taxon>Bacteria</taxon>
        <taxon>Pseudomonadati</taxon>
        <taxon>Pseudomonadota</taxon>
        <taxon>Gammaproteobacteria</taxon>
        <taxon>Vibrionales</taxon>
        <taxon>Vibrionaceae</taxon>
        <taxon>Grimontia</taxon>
    </lineage>
</organism>
<dbReference type="STRING" id="673.AL542_16075"/>
<dbReference type="RefSeq" id="WP_115659859.1">
    <property type="nucleotide sequence ID" value="NZ_JARGYG010000042.1"/>
</dbReference>
<dbReference type="EMBL" id="UGHD01000002">
    <property type="protein sequence ID" value="STO57695.1"/>
    <property type="molecule type" value="Genomic_DNA"/>
</dbReference>
<feature type="repeat" description="TPR" evidence="1">
    <location>
        <begin position="223"/>
        <end position="256"/>
    </location>
</feature>
<sequence>MIRHDSPALADRRRAYSSVLKKLVACCLGFSLVGCANLSAQGLFSHYSAALQQPHTLLANGEYQQALASLPEQPDGEILDGMEKGRLALLAGDTALSKTSFERADIAVTKQQEAAIIQLSQGVDQLGALITNDNMIRYTPPDYELGFLHLYLTLGYLQNNDVQGALVEVRRANLVQERARKIRQDELESASRTAQQNGINENLGAVLSRYPDAGQTLGFVQNGYLFYLSALLYEAEGNLNSAFIDYSRALAVEPDNKYIAEAAMRIAFRQGRRDELRLLEKQYGKYQRPDRSKGQLVILSEQGVVNARDFWRLPLWLPDSHGDLAAHTVSLPYYRSYQAAPQRALTVDSQVVQPQQLANINGMAQQALNEAMPAMAVRQILRVVAKNELRKSLAENDESGLGNVVVNIFNVLSEQPDTRSWQTLPESVGVYSGFYTQGQYQVNADGQAINVNVEPGKTTLVWLSRQGDKVVHWQGILGGIG</sequence>
<reference evidence="2 3" key="1">
    <citation type="submission" date="2018-06" db="EMBL/GenBank/DDBJ databases">
        <authorList>
            <consortium name="Pathogen Informatics"/>
            <person name="Doyle S."/>
        </authorList>
    </citation>
    <scope>NUCLEOTIDE SEQUENCE [LARGE SCALE GENOMIC DNA]</scope>
    <source>
        <strain evidence="2 3">NCTC11645</strain>
    </source>
</reference>
<dbReference type="Proteomes" id="UP000254512">
    <property type="component" value="Unassembled WGS sequence"/>
</dbReference>